<dbReference type="InterPro" id="IPR027417">
    <property type="entry name" value="P-loop_NTPase"/>
</dbReference>
<comment type="caution">
    <text evidence="3">The sequence shown here is derived from an EMBL/GenBank/DDBJ whole genome shotgun (WGS) entry which is preliminary data.</text>
</comment>
<feature type="coiled-coil region" evidence="1">
    <location>
        <begin position="7"/>
        <end position="34"/>
    </location>
</feature>
<keyword evidence="1" id="KW-0175">Coiled coil</keyword>
<evidence type="ECO:0000256" key="2">
    <source>
        <dbReference type="SAM" id="MobiDB-lite"/>
    </source>
</evidence>
<gene>
    <name evidence="3" type="ORF">BHW43_07475</name>
</gene>
<protein>
    <submittedName>
        <fullName evidence="3">Uncharacterized protein</fullName>
    </submittedName>
</protein>
<feature type="region of interest" description="Disordered" evidence="2">
    <location>
        <begin position="596"/>
        <end position="657"/>
    </location>
</feature>
<dbReference type="RefSeq" id="WP_303680070.1">
    <property type="nucleotide sequence ID" value="NZ_MNTG01000033.1"/>
</dbReference>
<accession>A0A1Q6R406</accession>
<name>A0A1Q6R406_9FIRM</name>
<proteinExistence type="predicted"/>
<feature type="compositionally biased region" description="Polar residues" evidence="2">
    <location>
        <begin position="622"/>
        <end position="631"/>
    </location>
</feature>
<sequence>MVKQELTKDALAKLEKLRRQFSDFQEDCSKLLKSIENDDFLDSETAVGVQNTLANITTIQNQLGTIYQNLSLGSLPQKLTEAADNIGSLQQELSLKAEFIAAVDFFNDLHCRKAEIEEILIAQKESLKNISIESLSIAEAKEQLQKYVEFKQFYDGEKNLMIKVSIQFGYELIYNLIENKAGYYTETIVAAEEQSEPATNDVAAHEVKHVTNEAVAEATVENKAAAVTEAKAEPVVDEVAAEPEAEPVISEAAVEPEPIVNEVVDAKTEPVADEAKGDGKDGNIDDAFEDEPAFIIPTAPIPKEIFSSVTIEPEISRAVDKENKVMTASIATRERKKLFQIGCPLEGLVEFNANALVNPKWLLASSGRIFKKSVADSISSYAFALDNCKKYGYGVKYDCGNNRCFYTITPRGSKAFSYIAKRDSRAVAIQQHFIDRMNQVNHLVDLKAFDLMLLYMSFADIIRCLSVESGVQVLGDSFDHDGKFWLGACTIKKAKSKVSALVIAFNLANEVDVVRFYKGLMELKATWQNAASVIFIAFGKACVKGLGSWLAEAMGDDFTAKAKYYYTLDKEQLCSYDDDHVITEFDELAEAAANVIASDEQSAESKSEKTVAGDDAAKAQTDETVTGSDATEAQAGETVASSDAAEAQTGETVTGSDVAEAQAGETVTGSDAAEAQADETIACSDEIQKLETEDKSALSVEAEAALEPAIVPAIAEKEKDSVIDKTAADATETVASDTNKKQTGSAADDFVLHPLTQQEKEEYYATYKKILMTGKTYCACAYLKRLAELDASFKDEYLQLAYAVNDPLAACTYNSDQIANTYLADGYEHNSYYLAAAILRNFYSNQCLYDYAIDSMMDSFAEDKLLVSNEKLKHLIDILRMFKKEHHCGMGKFADYKKSDIAALKAKLDIFAKRAMEQSKLASEQSYNVAITNARFGKTLEYLFRGNSDLASFLDMIAEKEKDEAAIELMKQYLQEHFIKENAPVAVENINSNKIDELIDIAWDVAGNLIRNKKKTSKLVSGPRVNLRHRLEEIGKLISEYLVTVEQINNADEDDKAYPAYQKAYKTTSRLFQEIIAEYEAEAKQADKDYGYKLVLIQTLKEIYAKMKGDNPEFTGKYFYLPFLGDSHVLLNANYQPEYRDIKELPAMGTLARIEKHAFEGGDMSVDLQVRLKGIMEKDTDIVQSIISDDNYGSLRLLTGYINDQQPGFEAEFMKNFRVAMALDFAKKQAKKEFEDFSDELALFQSYGQIDNTEENKKEIILQTAGLLYEAAQEDDNYGFFEKVLVEFKNKIQRDAVVQGDALKQNLENFLLAHQELKENEAANKLIERIRQCIDSQKYSSAEELLNRLENDDYVSLQELEMKDYLQDFLNHYNNYIKSVANNDKTLRAQVKPYRTANKDTRAAERLLNAWPKGNNDIRPDELLSSLGFKLASVDKMDKVDGKFPSFFVKLQKALGGRVNNYNYPVPAFGSLGETDGFRIVYIFGAYDAERLVEIFNNIGDEKHTLIILDYALKESARRRLALLVKGKANCKIFAVLDRVVLKYLYDNYSEQTITKQLLHIIMPFAYYQPYVADSSKPMPSELFIGRKEELKKIKDVNGVNIVYGGRQLGKSALLMKAKKDIDKNESGDRAVYIDIKGRNYTETALKISEELVIADILEEKDITSDWRKLAMSIRMRLKDEAKPIHYFLLLLDEADAFLDSCKDVQYKPFDALKDIQAVGEGRFKFVVAGLRDVLRFEHEAALNDNSVLPQLSSMTVKPFKYAEAKELLEYPLSYLGFRFRDDVETDTLVSAILSHTNSFPGMLQLYCTKLIEAMKNGYAGYKEAGTPPYYVSEDHIKKVLGEDNLQEEIRQKFFITLTVGSDNYYLLIAMITAYLYKNDEGICVTPNDVLTFAKDFEIKDIAALSPEKVAALMEEMRELNVLQHNGEHGYRFTHFSFFQMMGTKAYLEQELEKYMGDSDE</sequence>
<feature type="compositionally biased region" description="Basic and acidic residues" evidence="2">
    <location>
        <begin position="603"/>
        <end position="621"/>
    </location>
</feature>
<dbReference type="Gene3D" id="3.40.50.300">
    <property type="entry name" value="P-loop containing nucleotide triphosphate hydrolases"/>
    <property type="match status" value="1"/>
</dbReference>
<organism evidence="3 4">
    <name type="scientific">Phascolarctobacterium succinatutens</name>
    <dbReference type="NCBI Taxonomy" id="626940"/>
    <lineage>
        <taxon>Bacteria</taxon>
        <taxon>Bacillati</taxon>
        <taxon>Bacillota</taxon>
        <taxon>Negativicutes</taxon>
        <taxon>Acidaminococcales</taxon>
        <taxon>Acidaminococcaceae</taxon>
        <taxon>Phascolarctobacterium</taxon>
    </lineage>
</organism>
<dbReference type="STRING" id="626940.BHW43_07475"/>
<evidence type="ECO:0000313" key="4">
    <source>
        <dbReference type="Proteomes" id="UP000186777"/>
    </source>
</evidence>
<reference evidence="3 4" key="1">
    <citation type="journal article" date="2016" name="Nat. Biotechnol.">
        <title>Measurement of bacterial replication rates in microbial communities.</title>
        <authorList>
            <person name="Brown C.T."/>
            <person name="Olm M.R."/>
            <person name="Thomas B.C."/>
            <person name="Banfield J.F."/>
        </authorList>
    </citation>
    <scope>NUCLEOTIDE SEQUENCE [LARGE SCALE GENOMIC DNA]</scope>
    <source>
        <strain evidence="3">46_33</strain>
    </source>
</reference>
<evidence type="ECO:0000313" key="3">
    <source>
        <dbReference type="EMBL" id="OLA37108.1"/>
    </source>
</evidence>
<evidence type="ECO:0000256" key="1">
    <source>
        <dbReference type="SAM" id="Coils"/>
    </source>
</evidence>
<dbReference type="EMBL" id="MNTG01000033">
    <property type="protein sequence ID" value="OLA37108.1"/>
    <property type="molecule type" value="Genomic_DNA"/>
</dbReference>
<dbReference type="SUPFAM" id="SSF52540">
    <property type="entry name" value="P-loop containing nucleoside triphosphate hydrolases"/>
    <property type="match status" value="1"/>
</dbReference>
<dbReference type="Proteomes" id="UP000186777">
    <property type="component" value="Unassembled WGS sequence"/>
</dbReference>